<protein>
    <submittedName>
        <fullName evidence="1">DUF1403 family protein</fullName>
    </submittedName>
</protein>
<dbReference type="InterPro" id="IPR009843">
    <property type="entry name" value="DUF1403"/>
</dbReference>
<reference evidence="1 2" key="1">
    <citation type="submission" date="2019-04" db="EMBL/GenBank/DDBJ databases">
        <title>Draft Whole-Genome sequence of the purple photosynthetic bacterium Rhodobacter capsulatus SP108 with an indigenous class A beta-lactamase.</title>
        <authorList>
            <person name="Robertson S."/>
            <person name="Meyer T.E."/>
            <person name="Kyndt J.A."/>
        </authorList>
    </citation>
    <scope>NUCLEOTIDE SEQUENCE [LARGE SCALE GENOMIC DNA]</scope>
    <source>
        <strain evidence="1 2">SP108</strain>
    </source>
</reference>
<dbReference type="Proteomes" id="UP000310597">
    <property type="component" value="Unassembled WGS sequence"/>
</dbReference>
<proteinExistence type="predicted"/>
<dbReference type="Pfam" id="PF07183">
    <property type="entry name" value="DUF1403"/>
    <property type="match status" value="1"/>
</dbReference>
<evidence type="ECO:0000313" key="2">
    <source>
        <dbReference type="Proteomes" id="UP000310597"/>
    </source>
</evidence>
<sequence length="118" mass="12704">MVRAPNPLHLAPIPPALPRWLRQAVGRDDIETVMFSTGAALAALDPVVRSDDPVGFLWRKRLALSGAVAVSQLEGRREDAARLACLGRGAVGQAGARSVTRRSGLRVERWMTKSEPPG</sequence>
<comment type="caution">
    <text evidence="1">The sequence shown here is derived from an EMBL/GenBank/DDBJ whole genome shotgun (WGS) entry which is preliminary data.</text>
</comment>
<evidence type="ECO:0000313" key="1">
    <source>
        <dbReference type="EMBL" id="TKD25343.1"/>
    </source>
</evidence>
<accession>A0A4U1K0C1</accession>
<organism evidence="1 2">
    <name type="scientific">Rhodobacter capsulatus</name>
    <name type="common">Rhodopseudomonas capsulata</name>
    <dbReference type="NCBI Taxonomy" id="1061"/>
    <lineage>
        <taxon>Bacteria</taxon>
        <taxon>Pseudomonadati</taxon>
        <taxon>Pseudomonadota</taxon>
        <taxon>Alphaproteobacteria</taxon>
        <taxon>Rhodobacterales</taxon>
        <taxon>Rhodobacter group</taxon>
        <taxon>Rhodobacter</taxon>
    </lineage>
</organism>
<dbReference type="RefSeq" id="WP_136904909.1">
    <property type="nucleotide sequence ID" value="NZ_SWJZ01000009.1"/>
</dbReference>
<name>A0A4U1K0C1_RHOCA</name>
<dbReference type="AlphaFoldDB" id="A0A4U1K0C1"/>
<dbReference type="EMBL" id="SWJZ01000009">
    <property type="protein sequence ID" value="TKD25343.1"/>
    <property type="molecule type" value="Genomic_DNA"/>
</dbReference>
<dbReference type="OrthoDB" id="7865302at2"/>
<gene>
    <name evidence="1" type="ORF">FBT96_03105</name>
</gene>